<protein>
    <submittedName>
        <fullName evidence="1">Uncharacterized protein</fullName>
    </submittedName>
</protein>
<reference evidence="1" key="1">
    <citation type="journal article" date="2019" name="bioRxiv">
        <title>The Genome of the Zebra Mussel, Dreissena polymorpha: A Resource for Invasive Species Research.</title>
        <authorList>
            <person name="McCartney M.A."/>
            <person name="Auch B."/>
            <person name="Kono T."/>
            <person name="Mallez S."/>
            <person name="Zhang Y."/>
            <person name="Obille A."/>
            <person name="Becker A."/>
            <person name="Abrahante J.E."/>
            <person name="Garbe J."/>
            <person name="Badalamenti J.P."/>
            <person name="Herman A."/>
            <person name="Mangelson H."/>
            <person name="Liachko I."/>
            <person name="Sullivan S."/>
            <person name="Sone E.D."/>
            <person name="Koren S."/>
            <person name="Silverstein K.A.T."/>
            <person name="Beckman K.B."/>
            <person name="Gohl D.M."/>
        </authorList>
    </citation>
    <scope>NUCLEOTIDE SEQUENCE</scope>
    <source>
        <strain evidence="1">Duluth1</strain>
        <tissue evidence="1">Whole animal</tissue>
    </source>
</reference>
<sequence length="107" mass="12149">MEAVHTLNMRPGSGVKGSHVMSEVKGLKATAVTASVDGKFKLWRVTDDTDIYSKWVTYDTAIYSKWVTDDTDIYSKWVTDDTDIYSKWVTYVTDIYSKWVGLSGKHV</sequence>
<keyword evidence="2" id="KW-1185">Reference proteome</keyword>
<dbReference type="AlphaFoldDB" id="A0A9D3YU99"/>
<organism evidence="1 2">
    <name type="scientific">Dreissena polymorpha</name>
    <name type="common">Zebra mussel</name>
    <name type="synonym">Mytilus polymorpha</name>
    <dbReference type="NCBI Taxonomy" id="45954"/>
    <lineage>
        <taxon>Eukaryota</taxon>
        <taxon>Metazoa</taxon>
        <taxon>Spiralia</taxon>
        <taxon>Lophotrochozoa</taxon>
        <taxon>Mollusca</taxon>
        <taxon>Bivalvia</taxon>
        <taxon>Autobranchia</taxon>
        <taxon>Heteroconchia</taxon>
        <taxon>Euheterodonta</taxon>
        <taxon>Imparidentia</taxon>
        <taxon>Neoheterodontei</taxon>
        <taxon>Myida</taxon>
        <taxon>Dreissenoidea</taxon>
        <taxon>Dreissenidae</taxon>
        <taxon>Dreissena</taxon>
    </lineage>
</organism>
<evidence type="ECO:0000313" key="1">
    <source>
        <dbReference type="EMBL" id="KAH3706447.1"/>
    </source>
</evidence>
<dbReference type="Proteomes" id="UP000828390">
    <property type="component" value="Unassembled WGS sequence"/>
</dbReference>
<accession>A0A9D3YU99</accession>
<comment type="caution">
    <text evidence="1">The sequence shown here is derived from an EMBL/GenBank/DDBJ whole genome shotgun (WGS) entry which is preliminary data.</text>
</comment>
<dbReference type="EMBL" id="JAIWYP010000014">
    <property type="protein sequence ID" value="KAH3706447.1"/>
    <property type="molecule type" value="Genomic_DNA"/>
</dbReference>
<name>A0A9D3YU99_DREPO</name>
<evidence type="ECO:0000313" key="2">
    <source>
        <dbReference type="Proteomes" id="UP000828390"/>
    </source>
</evidence>
<reference evidence="1" key="2">
    <citation type="submission" date="2020-11" db="EMBL/GenBank/DDBJ databases">
        <authorList>
            <person name="McCartney M.A."/>
            <person name="Auch B."/>
            <person name="Kono T."/>
            <person name="Mallez S."/>
            <person name="Becker A."/>
            <person name="Gohl D.M."/>
            <person name="Silverstein K.A.T."/>
            <person name="Koren S."/>
            <person name="Bechman K.B."/>
            <person name="Herman A."/>
            <person name="Abrahante J.E."/>
            <person name="Garbe J."/>
        </authorList>
    </citation>
    <scope>NUCLEOTIDE SEQUENCE</scope>
    <source>
        <strain evidence="1">Duluth1</strain>
        <tissue evidence="1">Whole animal</tissue>
    </source>
</reference>
<proteinExistence type="predicted"/>
<gene>
    <name evidence="1" type="ORF">DPMN_065833</name>
</gene>